<dbReference type="EMBL" id="JADLQN010000010">
    <property type="protein sequence ID" value="MBF6358177.1"/>
    <property type="molecule type" value="Genomic_DNA"/>
</dbReference>
<evidence type="ECO:0000313" key="1">
    <source>
        <dbReference type="EMBL" id="MBF6358177.1"/>
    </source>
</evidence>
<dbReference type="Proteomes" id="UP000707731">
    <property type="component" value="Unassembled WGS sequence"/>
</dbReference>
<gene>
    <name evidence="1" type="ORF">IU449_27145</name>
</gene>
<name>A0ABS0DI89_9NOCA</name>
<accession>A0ABS0DI89</accession>
<sequence>MDEFETFQPATTVELTEEQSRQLVRDTAEYVGALIGMPDLAGKVDAVLAPMYADVAAAHADHVHYRAA</sequence>
<evidence type="ECO:0000313" key="2">
    <source>
        <dbReference type="Proteomes" id="UP000707731"/>
    </source>
</evidence>
<protein>
    <submittedName>
        <fullName evidence="1">Uncharacterized protein</fullName>
    </submittedName>
</protein>
<reference evidence="1 2" key="1">
    <citation type="submission" date="2020-10" db="EMBL/GenBank/DDBJ databases">
        <title>Identification of Nocardia species via Next-generation sequencing and recognition of intraspecies genetic diversity.</title>
        <authorList>
            <person name="Li P."/>
            <person name="Li P."/>
            <person name="Lu B."/>
        </authorList>
    </citation>
    <scope>NUCLEOTIDE SEQUENCE [LARGE SCALE GENOMIC DNA]</scope>
    <source>
        <strain evidence="1 2">BJ06-0143</strain>
    </source>
</reference>
<proteinExistence type="predicted"/>
<keyword evidence="2" id="KW-1185">Reference proteome</keyword>
<comment type="caution">
    <text evidence="1">The sequence shown here is derived from an EMBL/GenBank/DDBJ whole genome shotgun (WGS) entry which is preliminary data.</text>
</comment>
<dbReference type="RefSeq" id="WP_195005016.1">
    <property type="nucleotide sequence ID" value="NZ_JADLQN010000010.1"/>
</dbReference>
<organism evidence="1 2">
    <name type="scientific">Nocardia higoensis</name>
    <dbReference type="NCBI Taxonomy" id="228599"/>
    <lineage>
        <taxon>Bacteria</taxon>
        <taxon>Bacillati</taxon>
        <taxon>Actinomycetota</taxon>
        <taxon>Actinomycetes</taxon>
        <taxon>Mycobacteriales</taxon>
        <taxon>Nocardiaceae</taxon>
        <taxon>Nocardia</taxon>
    </lineage>
</organism>